<sequence length="241" mass="26170">MNPSKQQTSSSTKKQSSSFQQGVKINSLPSTPNSRKPNQSQGRRPQQQQAGGQNNKKRNSPSFSNQMEFLSFQPALQECFQSPQHQYDNKRRSSPRGGTVISQSAKYSSQVNGYNNSLSPIKLASPAIAPIIRQGNNQQQSNSARRQRGSPIALFKHTPFAGAKYLEIPSTKELPLPPAWLIDGTPAPVSSNETSLSSSPTSMIEPPSPTTEAAIKVAKENGFDGRVRIHPLQLIAAVSSC</sequence>
<dbReference type="Proteomes" id="UP000887579">
    <property type="component" value="Unplaced"/>
</dbReference>
<name>A0AC34F2M2_9BILA</name>
<proteinExistence type="predicted"/>
<dbReference type="WBParaSite" id="ES5_v2.g11194.t1">
    <property type="protein sequence ID" value="ES5_v2.g11194.t1"/>
    <property type="gene ID" value="ES5_v2.g11194"/>
</dbReference>
<evidence type="ECO:0000313" key="2">
    <source>
        <dbReference type="WBParaSite" id="ES5_v2.g11194.t1"/>
    </source>
</evidence>
<protein>
    <submittedName>
        <fullName evidence="2">Uncharacterized protein</fullName>
    </submittedName>
</protein>
<accession>A0AC34F2M2</accession>
<organism evidence="1 2">
    <name type="scientific">Panagrolaimus sp. ES5</name>
    <dbReference type="NCBI Taxonomy" id="591445"/>
    <lineage>
        <taxon>Eukaryota</taxon>
        <taxon>Metazoa</taxon>
        <taxon>Ecdysozoa</taxon>
        <taxon>Nematoda</taxon>
        <taxon>Chromadorea</taxon>
        <taxon>Rhabditida</taxon>
        <taxon>Tylenchina</taxon>
        <taxon>Panagrolaimomorpha</taxon>
        <taxon>Panagrolaimoidea</taxon>
        <taxon>Panagrolaimidae</taxon>
        <taxon>Panagrolaimus</taxon>
    </lineage>
</organism>
<evidence type="ECO:0000313" key="1">
    <source>
        <dbReference type="Proteomes" id="UP000887579"/>
    </source>
</evidence>
<reference evidence="2" key="1">
    <citation type="submission" date="2022-11" db="UniProtKB">
        <authorList>
            <consortium name="WormBaseParasite"/>
        </authorList>
    </citation>
    <scope>IDENTIFICATION</scope>
</reference>